<evidence type="ECO:0000313" key="6">
    <source>
        <dbReference type="Proteomes" id="UP000262882"/>
    </source>
</evidence>
<proteinExistence type="predicted"/>
<evidence type="ECO:0000256" key="1">
    <source>
        <dbReference type="ARBA" id="ARBA00023015"/>
    </source>
</evidence>
<keyword evidence="2" id="KW-0238">DNA-binding</keyword>
<dbReference type="PROSITE" id="PS50949">
    <property type="entry name" value="HTH_GNTR"/>
    <property type="match status" value="1"/>
</dbReference>
<dbReference type="SMART" id="SM00895">
    <property type="entry name" value="FCD"/>
    <property type="match status" value="1"/>
</dbReference>
<organism evidence="5 6">
    <name type="scientific">Actinomadura spongiicola</name>
    <dbReference type="NCBI Taxonomy" id="2303421"/>
    <lineage>
        <taxon>Bacteria</taxon>
        <taxon>Bacillati</taxon>
        <taxon>Actinomycetota</taxon>
        <taxon>Actinomycetes</taxon>
        <taxon>Streptosporangiales</taxon>
        <taxon>Thermomonosporaceae</taxon>
        <taxon>Actinomadura</taxon>
    </lineage>
</organism>
<keyword evidence="1" id="KW-0805">Transcription regulation</keyword>
<evidence type="ECO:0000256" key="3">
    <source>
        <dbReference type="ARBA" id="ARBA00023163"/>
    </source>
</evidence>
<dbReference type="PRINTS" id="PR00035">
    <property type="entry name" value="HTHGNTR"/>
</dbReference>
<dbReference type="GO" id="GO:0003677">
    <property type="term" value="F:DNA binding"/>
    <property type="evidence" value="ECO:0007669"/>
    <property type="project" value="UniProtKB-KW"/>
</dbReference>
<dbReference type="OrthoDB" id="7989071at2"/>
<dbReference type="Pfam" id="PF00392">
    <property type="entry name" value="GntR"/>
    <property type="match status" value="1"/>
</dbReference>
<dbReference type="RefSeq" id="WP_117397737.1">
    <property type="nucleotide sequence ID" value="NZ_QVNQ01000001.1"/>
</dbReference>
<dbReference type="Proteomes" id="UP000262882">
    <property type="component" value="Unassembled WGS sequence"/>
</dbReference>
<dbReference type="InterPro" id="IPR036390">
    <property type="entry name" value="WH_DNA-bd_sf"/>
</dbReference>
<dbReference type="PANTHER" id="PTHR43537:SF24">
    <property type="entry name" value="GLUCONATE OPERON TRANSCRIPTIONAL REPRESSOR"/>
    <property type="match status" value="1"/>
</dbReference>
<dbReference type="InterPro" id="IPR008920">
    <property type="entry name" value="TF_FadR/GntR_C"/>
</dbReference>
<dbReference type="InterPro" id="IPR036388">
    <property type="entry name" value="WH-like_DNA-bd_sf"/>
</dbReference>
<reference evidence="5 6" key="1">
    <citation type="submission" date="2018-08" db="EMBL/GenBank/DDBJ databases">
        <title>Actinomadura spongicola sp. nov., isolated from marine sponge Leucetta chagosensis.</title>
        <authorList>
            <person name="Li L."/>
            <person name="Lin H.W."/>
        </authorList>
    </citation>
    <scope>NUCLEOTIDE SEQUENCE [LARGE SCALE GENOMIC DNA]</scope>
    <source>
        <strain evidence="5 6">LHW52907</strain>
    </source>
</reference>
<dbReference type="Pfam" id="PF07729">
    <property type="entry name" value="FCD"/>
    <property type="match status" value="1"/>
</dbReference>
<dbReference type="Gene3D" id="1.10.10.10">
    <property type="entry name" value="Winged helix-like DNA-binding domain superfamily/Winged helix DNA-binding domain"/>
    <property type="match status" value="1"/>
</dbReference>
<accession>A0A372GQB8</accession>
<dbReference type="SUPFAM" id="SSF48008">
    <property type="entry name" value="GntR ligand-binding domain-like"/>
    <property type="match status" value="1"/>
</dbReference>
<gene>
    <name evidence="5" type="ORF">D0T12_03360</name>
</gene>
<dbReference type="SUPFAM" id="SSF46785">
    <property type="entry name" value="Winged helix' DNA-binding domain"/>
    <property type="match status" value="1"/>
</dbReference>
<dbReference type="PANTHER" id="PTHR43537">
    <property type="entry name" value="TRANSCRIPTIONAL REGULATOR, GNTR FAMILY"/>
    <property type="match status" value="1"/>
</dbReference>
<dbReference type="EMBL" id="QVNQ01000001">
    <property type="protein sequence ID" value="RFS87289.1"/>
    <property type="molecule type" value="Genomic_DNA"/>
</dbReference>
<comment type="caution">
    <text evidence="5">The sequence shown here is derived from an EMBL/GenBank/DDBJ whole genome shotgun (WGS) entry which is preliminary data.</text>
</comment>
<keyword evidence="3" id="KW-0804">Transcription</keyword>
<dbReference type="Gene3D" id="1.20.120.530">
    <property type="entry name" value="GntR ligand-binding domain-like"/>
    <property type="match status" value="1"/>
</dbReference>
<dbReference type="GO" id="GO:0003700">
    <property type="term" value="F:DNA-binding transcription factor activity"/>
    <property type="evidence" value="ECO:0007669"/>
    <property type="project" value="InterPro"/>
</dbReference>
<dbReference type="AlphaFoldDB" id="A0A372GQB8"/>
<dbReference type="CDD" id="cd07377">
    <property type="entry name" value="WHTH_GntR"/>
    <property type="match status" value="1"/>
</dbReference>
<evidence type="ECO:0000313" key="5">
    <source>
        <dbReference type="EMBL" id="RFS87289.1"/>
    </source>
</evidence>
<name>A0A372GQB8_9ACTN</name>
<evidence type="ECO:0000259" key="4">
    <source>
        <dbReference type="PROSITE" id="PS50949"/>
    </source>
</evidence>
<keyword evidence="6" id="KW-1185">Reference proteome</keyword>
<dbReference type="InterPro" id="IPR011711">
    <property type="entry name" value="GntR_C"/>
</dbReference>
<protein>
    <submittedName>
        <fullName evidence="5">GntR family transcriptional regulator</fullName>
    </submittedName>
</protein>
<feature type="domain" description="HTH gntR-type" evidence="4">
    <location>
        <begin position="15"/>
        <end position="82"/>
    </location>
</feature>
<dbReference type="SMART" id="SM00345">
    <property type="entry name" value="HTH_GNTR"/>
    <property type="match status" value="1"/>
</dbReference>
<dbReference type="InterPro" id="IPR000524">
    <property type="entry name" value="Tscrpt_reg_HTH_GntR"/>
</dbReference>
<evidence type="ECO:0000256" key="2">
    <source>
        <dbReference type="ARBA" id="ARBA00023125"/>
    </source>
</evidence>
<sequence>MTETGPDLRIDRPAETVPQLVVRRVKQAILEGTLAPGRRLTERELMELTGVSRTSIREAVLHLQALGLVETSGKKGVRVAVLSSDDVRQLYEVRAALESEAVSLFVQRATDSEVLELVKLTRTGKSDDDQLASIYHFDELLLAGARNALLASTLAPLHARIHALRRLSLSIPGRRERSDQEYRDLVAAITDRDAVRAAQLARYHVEAAKESALAAVAKLEEERASGA</sequence>